<proteinExistence type="predicted"/>
<evidence type="ECO:0000256" key="2">
    <source>
        <dbReference type="ARBA" id="ARBA00012438"/>
    </source>
</evidence>
<keyword evidence="9 19" id="KW-0808">Transferase</keyword>
<keyword evidence="5" id="KW-0597">Phosphoprotein</keyword>
<evidence type="ECO:0000256" key="15">
    <source>
        <dbReference type="ARBA" id="ARBA00023026"/>
    </source>
</evidence>
<dbReference type="NCBIfam" id="TIGR00229">
    <property type="entry name" value="sensory_box"/>
    <property type="match status" value="2"/>
</dbReference>
<evidence type="ECO:0000256" key="11">
    <source>
        <dbReference type="ARBA" id="ARBA00022741"/>
    </source>
</evidence>
<dbReference type="SMART" id="SM00086">
    <property type="entry name" value="PAC"/>
    <property type="match status" value="2"/>
</dbReference>
<evidence type="ECO:0000256" key="16">
    <source>
        <dbReference type="ARBA" id="ARBA00023170"/>
    </source>
</evidence>
<evidence type="ECO:0000256" key="8">
    <source>
        <dbReference type="ARBA" id="ARBA00022643"/>
    </source>
</evidence>
<dbReference type="AlphaFoldDB" id="A0A256FZZ1"/>
<keyword evidence="20" id="KW-1185">Reference proteome</keyword>
<keyword evidence="7" id="KW-0285">Flavoprotein</keyword>
<evidence type="ECO:0000256" key="7">
    <source>
        <dbReference type="ARBA" id="ARBA00022630"/>
    </source>
</evidence>
<keyword evidence="4" id="KW-0600">Photoreceptor protein</keyword>
<name>A0A256FZZ1_9HYPH</name>
<evidence type="ECO:0000256" key="12">
    <source>
        <dbReference type="ARBA" id="ARBA00022777"/>
    </source>
</evidence>
<dbReference type="PROSITE" id="PS50113">
    <property type="entry name" value="PAC"/>
    <property type="match status" value="2"/>
</dbReference>
<evidence type="ECO:0000256" key="3">
    <source>
        <dbReference type="ARBA" id="ARBA00021740"/>
    </source>
</evidence>
<dbReference type="SMART" id="SM00911">
    <property type="entry name" value="HWE_HK"/>
    <property type="match status" value="1"/>
</dbReference>
<evidence type="ECO:0000256" key="1">
    <source>
        <dbReference type="ARBA" id="ARBA00000085"/>
    </source>
</evidence>
<keyword evidence="8" id="KW-0288">FMN</keyword>
<dbReference type="Pfam" id="PF07536">
    <property type="entry name" value="HWE_HK"/>
    <property type="match status" value="1"/>
</dbReference>
<dbReference type="InterPro" id="IPR035965">
    <property type="entry name" value="PAS-like_dom_sf"/>
</dbReference>
<feature type="domain" description="PAC" evidence="18">
    <location>
        <begin position="248"/>
        <end position="297"/>
    </location>
</feature>
<comment type="caution">
    <text evidence="19">The sequence shown here is derived from an EMBL/GenBank/DDBJ whole genome shotgun (WGS) entry which is preliminary data.</text>
</comment>
<feature type="domain" description="PAC" evidence="18">
    <location>
        <begin position="108"/>
        <end position="162"/>
    </location>
</feature>
<evidence type="ECO:0000256" key="9">
    <source>
        <dbReference type="ARBA" id="ARBA00022679"/>
    </source>
</evidence>
<evidence type="ECO:0000256" key="13">
    <source>
        <dbReference type="ARBA" id="ARBA00022840"/>
    </source>
</evidence>
<organism evidence="19 20">
    <name type="scientific">Brucella pseudogrignonensis</name>
    <dbReference type="NCBI Taxonomy" id="419475"/>
    <lineage>
        <taxon>Bacteria</taxon>
        <taxon>Pseudomonadati</taxon>
        <taxon>Pseudomonadota</taxon>
        <taxon>Alphaproteobacteria</taxon>
        <taxon>Hyphomicrobiales</taxon>
        <taxon>Brucellaceae</taxon>
        <taxon>Brucella/Ochrobactrum group</taxon>
        <taxon>Brucella</taxon>
    </lineage>
</organism>
<dbReference type="GO" id="GO:0004673">
    <property type="term" value="F:protein histidine kinase activity"/>
    <property type="evidence" value="ECO:0007669"/>
    <property type="project" value="UniProtKB-EC"/>
</dbReference>
<dbReference type="InterPro" id="IPR001610">
    <property type="entry name" value="PAC"/>
</dbReference>
<keyword evidence="6" id="KW-0716">Sensory transduction</keyword>
<evidence type="ECO:0000256" key="5">
    <source>
        <dbReference type="ARBA" id="ARBA00022553"/>
    </source>
</evidence>
<evidence type="ECO:0000256" key="4">
    <source>
        <dbReference type="ARBA" id="ARBA00022543"/>
    </source>
</evidence>
<dbReference type="InterPro" id="IPR013655">
    <property type="entry name" value="PAS_fold_3"/>
</dbReference>
<evidence type="ECO:0000259" key="17">
    <source>
        <dbReference type="PROSITE" id="PS50112"/>
    </source>
</evidence>
<dbReference type="Gene3D" id="3.30.450.20">
    <property type="entry name" value="PAS domain"/>
    <property type="match status" value="2"/>
</dbReference>
<evidence type="ECO:0000256" key="6">
    <source>
        <dbReference type="ARBA" id="ARBA00022606"/>
    </source>
</evidence>
<dbReference type="PANTHER" id="PTHR41523:SF8">
    <property type="entry name" value="ETHYLENE RESPONSE SENSOR PROTEIN"/>
    <property type="match status" value="1"/>
</dbReference>
<keyword evidence="13" id="KW-0067">ATP-binding</keyword>
<feature type="domain" description="PAS" evidence="17">
    <location>
        <begin position="34"/>
        <end position="83"/>
    </location>
</feature>
<dbReference type="SMART" id="SM00091">
    <property type="entry name" value="PAS"/>
    <property type="match status" value="2"/>
</dbReference>
<dbReference type="PROSITE" id="PS50112">
    <property type="entry name" value="PAS"/>
    <property type="match status" value="1"/>
</dbReference>
<protein>
    <recommendedName>
        <fullName evidence="3">Blue-light-activated histidine kinase</fullName>
        <ecNumber evidence="2">2.7.13.3</ecNumber>
    </recommendedName>
</protein>
<keyword evidence="16" id="KW-0675">Receptor</keyword>
<dbReference type="EC" id="2.7.13.3" evidence="2"/>
<dbReference type="GO" id="GO:0005524">
    <property type="term" value="F:ATP binding"/>
    <property type="evidence" value="ECO:0007669"/>
    <property type="project" value="UniProtKB-KW"/>
</dbReference>
<dbReference type="Pfam" id="PF08447">
    <property type="entry name" value="PAS_3"/>
    <property type="match status" value="1"/>
</dbReference>
<dbReference type="CDD" id="cd00130">
    <property type="entry name" value="PAS"/>
    <property type="match status" value="2"/>
</dbReference>
<dbReference type="InterPro" id="IPR000014">
    <property type="entry name" value="PAS"/>
</dbReference>
<dbReference type="STRING" id="419475.A8A54_13145"/>
<dbReference type="SUPFAM" id="SSF55785">
    <property type="entry name" value="PYP-like sensor domain (PAS domain)"/>
    <property type="match status" value="2"/>
</dbReference>
<keyword evidence="15" id="KW-0843">Virulence</keyword>
<dbReference type="Pfam" id="PF13426">
    <property type="entry name" value="PAS_9"/>
    <property type="match status" value="1"/>
</dbReference>
<keyword evidence="10" id="KW-0677">Repeat</keyword>
<reference evidence="19 20" key="1">
    <citation type="submission" date="2017-07" db="EMBL/GenBank/DDBJ databases">
        <title>Phylogenetic study on the rhizospheric bacterium Ochrobactrum sp. A44.</title>
        <authorList>
            <person name="Krzyzanowska D.M."/>
            <person name="Ossowicki A."/>
            <person name="Rajewska M."/>
            <person name="Maciag T."/>
            <person name="Kaczynski Z."/>
            <person name="Czerwicka M."/>
            <person name="Jafra S."/>
        </authorList>
    </citation>
    <scope>NUCLEOTIDE SEQUENCE [LARGE SCALE GENOMIC DNA]</scope>
    <source>
        <strain evidence="19 20">CCUG 30717</strain>
    </source>
</reference>
<evidence type="ECO:0000313" key="20">
    <source>
        <dbReference type="Proteomes" id="UP000216188"/>
    </source>
</evidence>
<keyword evidence="14" id="KW-0157">Chromophore</keyword>
<sequence length="506" mass="56477">MADGRRNSAFMVGFVVSTELEASRFYAADMISKEADPFLAAVENTPTPMLITNPQFSDNPIVFANKAFLLLTGYSTDEVIGQNCRFLQGSGTNPEDVIAIKTAIAAGTSIDIDILNYKKSGEAFWNRLHISPVRSSDGVIQHFVSTQLDVTLELKRLVELQQERDTLSSETRRHQNYLDYIVNAANIGYWTRDLKTGSVTGSAECRRIFGFREDEHINFDQILELIALEDRMSVIQQTEAAFLTGEPYSMEYRIVNRAGQTIWVETRAKALLGDNPTLLGVMLDVTERKQTEADKALVTREISHRFKNSMAMVQSIANQTLRNANSSEQASQLFNERLHALAQAHDMLLQDDWGGATITQIANTALAPFNRTFGNRIRMSGPSLFVSDRVTVSLSLGLYELTTNAVKYGALSNEHGSIDFSWDIVDDQGEKKFQMRWLETNGPSVTRPSRRGFGQRLIRLVLAEELKARCDIDFDPTGLKINVLAPITADVFPGFDHRMSAGPTIT</sequence>
<keyword evidence="11" id="KW-0547">Nucleotide-binding</keyword>
<dbReference type="PANTHER" id="PTHR41523">
    <property type="entry name" value="TWO-COMPONENT SYSTEM SENSOR PROTEIN"/>
    <property type="match status" value="1"/>
</dbReference>
<evidence type="ECO:0000259" key="18">
    <source>
        <dbReference type="PROSITE" id="PS50113"/>
    </source>
</evidence>
<dbReference type="GO" id="GO:0009881">
    <property type="term" value="F:photoreceptor activity"/>
    <property type="evidence" value="ECO:0007669"/>
    <property type="project" value="UniProtKB-KW"/>
</dbReference>
<evidence type="ECO:0000256" key="14">
    <source>
        <dbReference type="ARBA" id="ARBA00022991"/>
    </source>
</evidence>
<accession>A0A256FZZ1</accession>
<keyword evidence="12 19" id="KW-0418">Kinase</keyword>
<dbReference type="InterPro" id="IPR000700">
    <property type="entry name" value="PAS-assoc_C"/>
</dbReference>
<dbReference type="InterPro" id="IPR011102">
    <property type="entry name" value="Sig_transdc_His_kinase_HWE"/>
</dbReference>
<evidence type="ECO:0000256" key="10">
    <source>
        <dbReference type="ARBA" id="ARBA00022737"/>
    </source>
</evidence>
<comment type="catalytic activity">
    <reaction evidence="1">
        <text>ATP + protein L-histidine = ADP + protein N-phospho-L-histidine.</text>
        <dbReference type="EC" id="2.7.13.3"/>
    </reaction>
</comment>
<gene>
    <name evidence="19" type="ORF">CEV34_5595</name>
</gene>
<dbReference type="EMBL" id="NNRM01000053">
    <property type="protein sequence ID" value="OYR20424.1"/>
    <property type="molecule type" value="Genomic_DNA"/>
</dbReference>
<evidence type="ECO:0000313" key="19">
    <source>
        <dbReference type="EMBL" id="OYR20424.1"/>
    </source>
</evidence>
<dbReference type="Proteomes" id="UP000216188">
    <property type="component" value="Unassembled WGS sequence"/>
</dbReference>